<evidence type="ECO:0000313" key="9">
    <source>
        <dbReference type="Proteomes" id="UP001500124"/>
    </source>
</evidence>
<dbReference type="PANTHER" id="PTHR43229:SF6">
    <property type="entry name" value="ABC-TYPE MULTIDRUG TRANSPORT SYSTEM, PERMEASE COMPONENT"/>
    <property type="match status" value="1"/>
</dbReference>
<feature type="transmembrane region" description="Helical" evidence="6">
    <location>
        <begin position="234"/>
        <end position="252"/>
    </location>
</feature>
<feature type="transmembrane region" description="Helical" evidence="6">
    <location>
        <begin position="145"/>
        <end position="170"/>
    </location>
</feature>
<keyword evidence="2 6" id="KW-0812">Transmembrane</keyword>
<dbReference type="Pfam" id="PF01061">
    <property type="entry name" value="ABC2_membrane"/>
    <property type="match status" value="1"/>
</dbReference>
<dbReference type="RefSeq" id="WP_345667029.1">
    <property type="nucleotide sequence ID" value="NZ_BAABKC010000011.1"/>
</dbReference>
<proteinExistence type="predicted"/>
<dbReference type="Proteomes" id="UP001500124">
    <property type="component" value="Unassembled WGS sequence"/>
</dbReference>
<evidence type="ECO:0000256" key="2">
    <source>
        <dbReference type="ARBA" id="ARBA00022692"/>
    </source>
</evidence>
<evidence type="ECO:0000256" key="3">
    <source>
        <dbReference type="ARBA" id="ARBA00022989"/>
    </source>
</evidence>
<dbReference type="InterPro" id="IPR013525">
    <property type="entry name" value="ABC2_TM"/>
</dbReference>
<feature type="transmembrane region" description="Helical" evidence="6">
    <location>
        <begin position="66"/>
        <end position="86"/>
    </location>
</feature>
<evidence type="ECO:0000256" key="1">
    <source>
        <dbReference type="ARBA" id="ARBA00004141"/>
    </source>
</evidence>
<protein>
    <recommendedName>
        <fullName evidence="7">ABC-2 type transporter transmembrane domain-containing protein</fullName>
    </recommendedName>
</protein>
<organism evidence="8 9">
    <name type="scientific">Streptomyces similanensis</name>
    <dbReference type="NCBI Taxonomy" id="1274988"/>
    <lineage>
        <taxon>Bacteria</taxon>
        <taxon>Bacillati</taxon>
        <taxon>Actinomycetota</taxon>
        <taxon>Actinomycetes</taxon>
        <taxon>Kitasatosporales</taxon>
        <taxon>Streptomycetaceae</taxon>
        <taxon>Streptomyces</taxon>
    </lineage>
</organism>
<evidence type="ECO:0000256" key="5">
    <source>
        <dbReference type="ARBA" id="ARBA00023251"/>
    </source>
</evidence>
<comment type="caution">
    <text evidence="8">The sequence shown here is derived from an EMBL/GenBank/DDBJ whole genome shotgun (WGS) entry which is preliminary data.</text>
</comment>
<accession>A0ABP9JUE8</accession>
<evidence type="ECO:0000259" key="7">
    <source>
        <dbReference type="Pfam" id="PF01061"/>
    </source>
</evidence>
<dbReference type="EMBL" id="BAABKC010000011">
    <property type="protein sequence ID" value="GAA5044972.1"/>
    <property type="molecule type" value="Genomic_DNA"/>
</dbReference>
<keyword evidence="5" id="KW-0046">Antibiotic resistance</keyword>
<evidence type="ECO:0000313" key="8">
    <source>
        <dbReference type="EMBL" id="GAA5044972.1"/>
    </source>
</evidence>
<dbReference type="InterPro" id="IPR051784">
    <property type="entry name" value="Nod_factor_ABC_transporter"/>
</dbReference>
<evidence type="ECO:0000256" key="4">
    <source>
        <dbReference type="ARBA" id="ARBA00023136"/>
    </source>
</evidence>
<feature type="domain" description="ABC-2 type transporter transmembrane" evidence="7">
    <location>
        <begin position="29"/>
        <end position="217"/>
    </location>
</feature>
<sequence length="264" mass="27346">MQTRTTATEGGAVRAALRGAALSYRALFTWFNPLGYLSSRIVRPIGMAIAFTSLATHYGAGAGRMLIASSLLAGAGAVVYGMALAVGNERSFDTLGVWLASPQNKIAATCQRALPHVVDGFVGGLCTYLVCSLLYTTLPISIPAYAALLAVGVLTTAGFGLSIAALALLLKDLFVGPNTAELVLMVLSGTLVPQDRLPGFLVPLSTAMPLSHVMDAVDNLLAERAYGAPLMTELVIGTAWALAGVVFVHLAARRATARLALGTS</sequence>
<dbReference type="InterPro" id="IPR000412">
    <property type="entry name" value="ABC_2_transport"/>
</dbReference>
<dbReference type="PANTHER" id="PTHR43229">
    <property type="entry name" value="NODULATION PROTEIN J"/>
    <property type="match status" value="1"/>
</dbReference>
<keyword evidence="3 6" id="KW-1133">Transmembrane helix</keyword>
<reference evidence="9" key="1">
    <citation type="journal article" date="2019" name="Int. J. Syst. Evol. Microbiol.">
        <title>The Global Catalogue of Microorganisms (GCM) 10K type strain sequencing project: providing services to taxonomists for standard genome sequencing and annotation.</title>
        <authorList>
            <consortium name="The Broad Institute Genomics Platform"/>
            <consortium name="The Broad Institute Genome Sequencing Center for Infectious Disease"/>
            <person name="Wu L."/>
            <person name="Ma J."/>
        </authorList>
    </citation>
    <scope>NUCLEOTIDE SEQUENCE [LARGE SCALE GENOMIC DNA]</scope>
    <source>
        <strain evidence="9">JCM 18410</strain>
    </source>
</reference>
<comment type="subcellular location">
    <subcellularLocation>
        <location evidence="1">Membrane</location>
        <topology evidence="1">Multi-pass membrane protein</topology>
    </subcellularLocation>
</comment>
<evidence type="ECO:0000256" key="6">
    <source>
        <dbReference type="SAM" id="Phobius"/>
    </source>
</evidence>
<gene>
    <name evidence="8" type="ORF">GCM10023336_08000</name>
</gene>
<name>A0ABP9JUE8_9ACTN</name>
<dbReference type="PIRSF" id="PIRSF006648">
    <property type="entry name" value="DrrB"/>
    <property type="match status" value="1"/>
</dbReference>
<keyword evidence="9" id="KW-1185">Reference proteome</keyword>
<keyword evidence="4 6" id="KW-0472">Membrane</keyword>
<feature type="transmembrane region" description="Helical" evidence="6">
    <location>
        <begin position="121"/>
        <end position="138"/>
    </location>
</feature>